<keyword evidence="2" id="KW-0325">Glycoprotein</keyword>
<name>A0ABP7JRN3_9RHOB</name>
<comment type="caution">
    <text evidence="4">The sequence shown here is derived from an EMBL/GenBank/DDBJ whole genome shotgun (WGS) entry which is preliminary data.</text>
</comment>
<accession>A0ABP7JRN3</accession>
<evidence type="ECO:0000259" key="3">
    <source>
        <dbReference type="Pfam" id="PF00685"/>
    </source>
</evidence>
<keyword evidence="1" id="KW-0808">Transferase</keyword>
<gene>
    <name evidence="4" type="ORF">GCM10022404_00170</name>
</gene>
<dbReference type="InterPro" id="IPR027417">
    <property type="entry name" value="P-loop_NTPase"/>
</dbReference>
<dbReference type="SUPFAM" id="SSF52540">
    <property type="entry name" value="P-loop containing nucleoside triphosphate hydrolases"/>
    <property type="match status" value="1"/>
</dbReference>
<evidence type="ECO:0000256" key="2">
    <source>
        <dbReference type="ARBA" id="ARBA00023180"/>
    </source>
</evidence>
<sequence length="294" mass="32740">MTSDGPTPHVIVIGAMKAGTTTLYDYMAAHPQIGVSCEKETDFFIAEKNWKRGLDWYRSLFPPGSKITVEASPNYTKRAAFSGVPERIHATLPDCRFIYITRNPVARAESQYRHAVAAGAPVPPVENLLGSHTFDHLVDTSSYGAQITPWLELFPRDRFLFLDFDELVSAPSTLQSRLAAFLGVDDNWPTPTKTAANKGDGLSRLPLWVFRWREARLVSTIKRYLPRSVVERAKSVVSGKPKRVPPRFAEEIKQAIHDATNEDLLAFERIRPPATTAPAAHELQIHSPSQSAHG</sequence>
<dbReference type="Pfam" id="PF00685">
    <property type="entry name" value="Sulfotransfer_1"/>
    <property type="match status" value="1"/>
</dbReference>
<reference evidence="5" key="1">
    <citation type="journal article" date="2019" name="Int. J. Syst. Evol. Microbiol.">
        <title>The Global Catalogue of Microorganisms (GCM) 10K type strain sequencing project: providing services to taxonomists for standard genome sequencing and annotation.</title>
        <authorList>
            <consortium name="The Broad Institute Genomics Platform"/>
            <consortium name="The Broad Institute Genome Sequencing Center for Infectious Disease"/>
            <person name="Wu L."/>
            <person name="Ma J."/>
        </authorList>
    </citation>
    <scope>NUCLEOTIDE SEQUENCE [LARGE SCALE GENOMIC DNA]</scope>
    <source>
        <strain evidence="5">JCM 17190</strain>
    </source>
</reference>
<feature type="domain" description="Sulfotransferase" evidence="3">
    <location>
        <begin position="8"/>
        <end position="185"/>
    </location>
</feature>
<dbReference type="PANTHER" id="PTHR10605">
    <property type="entry name" value="HEPARAN SULFATE SULFOTRANSFERASE"/>
    <property type="match status" value="1"/>
</dbReference>
<proteinExistence type="predicted"/>
<dbReference type="PANTHER" id="PTHR10605:SF56">
    <property type="entry name" value="BIFUNCTIONAL HEPARAN SULFATE N-DEACETYLASE_N-SULFOTRANSFERASE"/>
    <property type="match status" value="1"/>
</dbReference>
<organism evidence="4 5">
    <name type="scientific">Celeribacter arenosi</name>
    <dbReference type="NCBI Taxonomy" id="792649"/>
    <lineage>
        <taxon>Bacteria</taxon>
        <taxon>Pseudomonadati</taxon>
        <taxon>Pseudomonadota</taxon>
        <taxon>Alphaproteobacteria</taxon>
        <taxon>Rhodobacterales</taxon>
        <taxon>Roseobacteraceae</taxon>
        <taxon>Celeribacter</taxon>
    </lineage>
</organism>
<evidence type="ECO:0000256" key="1">
    <source>
        <dbReference type="ARBA" id="ARBA00022679"/>
    </source>
</evidence>
<keyword evidence="5" id="KW-1185">Reference proteome</keyword>
<dbReference type="InterPro" id="IPR000863">
    <property type="entry name" value="Sulfotransferase_dom"/>
</dbReference>
<dbReference type="Gene3D" id="3.40.50.300">
    <property type="entry name" value="P-loop containing nucleotide triphosphate hydrolases"/>
    <property type="match status" value="1"/>
</dbReference>
<dbReference type="Proteomes" id="UP001399917">
    <property type="component" value="Unassembled WGS sequence"/>
</dbReference>
<evidence type="ECO:0000313" key="5">
    <source>
        <dbReference type="Proteomes" id="UP001399917"/>
    </source>
</evidence>
<evidence type="ECO:0000313" key="4">
    <source>
        <dbReference type="EMBL" id="GAA3852769.1"/>
    </source>
</evidence>
<dbReference type="EMBL" id="BAABDF010000001">
    <property type="protein sequence ID" value="GAA3852769.1"/>
    <property type="molecule type" value="Genomic_DNA"/>
</dbReference>
<protein>
    <submittedName>
        <fullName evidence="4">Sulfotransferase</fullName>
    </submittedName>
</protein>
<dbReference type="InterPro" id="IPR037359">
    <property type="entry name" value="NST/OST"/>
</dbReference>
<dbReference type="RefSeq" id="WP_344841736.1">
    <property type="nucleotide sequence ID" value="NZ_BAABDF010000001.1"/>
</dbReference>